<accession>J9D763</accession>
<name>J9D763_9ZZZZ</name>
<organism evidence="2">
    <name type="scientific">gut metagenome</name>
    <dbReference type="NCBI Taxonomy" id="749906"/>
    <lineage>
        <taxon>unclassified sequences</taxon>
        <taxon>metagenomes</taxon>
        <taxon>organismal metagenomes</taxon>
    </lineage>
</organism>
<keyword evidence="1" id="KW-0812">Transmembrane</keyword>
<dbReference type="EMBL" id="AMCI01000589">
    <property type="protein sequence ID" value="EJX08576.1"/>
    <property type="molecule type" value="Genomic_DNA"/>
</dbReference>
<gene>
    <name evidence="2" type="ORF">EVA_03314</name>
</gene>
<evidence type="ECO:0000256" key="1">
    <source>
        <dbReference type="SAM" id="Phobius"/>
    </source>
</evidence>
<sequence>MSVLLVLYAIIYMIHDCILVYNLIEIKYNSDMKNTVSYGMEIKDEYRCFYDTLSIYQEAVKFFISVVDDNYDAIAFLNKNCDKQGVIENLVHTTRSNTAKYKSFDEKFFKLPCYFRRAAINAALGAVSSYRSNLKHWKESDRKKKKPRLRINRNVMPVFYKGNTFCLAPDGSGYDCRIKLFMNNDWVYKSFRLRKTDLDYLKKRGLDLKDAMSPSLRKKGKRFEIVFSFKTDAELVRTKKKILSCDIGVNKAAVCSVMEEDGTVLERRFISFPVEEDRFNTMLNQIRRAHSDSPCRTHRLNRYADNYNEALSIKTASEIVAMAVEFHCDVIVMENLKGKKGKIHGSKAMRLSLWRKRDIEERVEKLAHSHGMRFSTVCAWNTSRLAYDGTGVVVRDKDNHSLCTFTTGKKYNCDLSASYNIGARYFTREIWKALPEKVASTLKAKVPELWYGAQCTLSTLKDLYAVKDELPELSLDCLGRSAVPAL</sequence>
<evidence type="ECO:0000313" key="2">
    <source>
        <dbReference type="EMBL" id="EJX08576.1"/>
    </source>
</evidence>
<comment type="caution">
    <text evidence="2">The sequence shown here is derived from an EMBL/GenBank/DDBJ whole genome shotgun (WGS) entry which is preliminary data.</text>
</comment>
<protein>
    <submittedName>
        <fullName evidence="2">Transposase, IS605 OrfB family</fullName>
    </submittedName>
</protein>
<reference evidence="2" key="1">
    <citation type="journal article" date="2012" name="PLoS ONE">
        <title>Gene sets for utilization of primary and secondary nutrition supplies in the distal gut of endangered iberian lynx.</title>
        <authorList>
            <person name="Alcaide M."/>
            <person name="Messina E."/>
            <person name="Richter M."/>
            <person name="Bargiela R."/>
            <person name="Peplies J."/>
            <person name="Huws S.A."/>
            <person name="Newbold C.J."/>
            <person name="Golyshin P.N."/>
            <person name="Simon M.A."/>
            <person name="Lopez G."/>
            <person name="Yakimov M.M."/>
            <person name="Ferrer M."/>
        </authorList>
    </citation>
    <scope>NUCLEOTIDE SEQUENCE</scope>
</reference>
<keyword evidence="1" id="KW-0472">Membrane</keyword>
<keyword evidence="1" id="KW-1133">Transmembrane helix</keyword>
<proteinExistence type="predicted"/>
<feature type="transmembrane region" description="Helical" evidence="1">
    <location>
        <begin position="6"/>
        <end position="24"/>
    </location>
</feature>
<dbReference type="AlphaFoldDB" id="J9D763"/>